<dbReference type="EMBL" id="CP144696">
    <property type="protein sequence ID" value="WVZ13244.1"/>
    <property type="molecule type" value="Genomic_DNA"/>
</dbReference>
<keyword evidence="4" id="KW-1185">Reference proteome</keyword>
<evidence type="ECO:0000256" key="2">
    <source>
        <dbReference type="SAM" id="MobiDB-lite"/>
    </source>
</evidence>
<feature type="coiled-coil region" evidence="1">
    <location>
        <begin position="116"/>
        <end position="150"/>
    </location>
</feature>
<keyword evidence="1" id="KW-0175">Coiled coil</keyword>
<feature type="compositionally biased region" description="Basic and acidic residues" evidence="2">
    <location>
        <begin position="904"/>
        <end position="918"/>
    </location>
</feature>
<name>A0AAQ3NMT8_VIGMU</name>
<organism evidence="3 4">
    <name type="scientific">Vigna mungo</name>
    <name type="common">Black gram</name>
    <name type="synonym">Phaseolus mungo</name>
    <dbReference type="NCBI Taxonomy" id="3915"/>
    <lineage>
        <taxon>Eukaryota</taxon>
        <taxon>Viridiplantae</taxon>
        <taxon>Streptophyta</taxon>
        <taxon>Embryophyta</taxon>
        <taxon>Tracheophyta</taxon>
        <taxon>Spermatophyta</taxon>
        <taxon>Magnoliopsida</taxon>
        <taxon>eudicotyledons</taxon>
        <taxon>Gunneridae</taxon>
        <taxon>Pentapetalae</taxon>
        <taxon>rosids</taxon>
        <taxon>fabids</taxon>
        <taxon>Fabales</taxon>
        <taxon>Fabaceae</taxon>
        <taxon>Papilionoideae</taxon>
        <taxon>50 kb inversion clade</taxon>
        <taxon>NPAAA clade</taxon>
        <taxon>indigoferoid/millettioid clade</taxon>
        <taxon>Phaseoleae</taxon>
        <taxon>Vigna</taxon>
    </lineage>
</organism>
<sequence>MDCVAEPAPGVKVIGYKTGTKEPNRKIVEKAVTIVRFQTREPIKLVRPPISQWRVKDLGPTVSRSYRIIKKLARESRRDKNVTKKRPFRSGGTEFQNLSFPEAAGIKKLSMKSKMGRSTERRLKALEVTMEEMKAESAAVRRELHQLMLMVGAQTNNHDGSSDGKSKFSKDNPGWCDAGIGGRVSGRRVIASARGMECKRHRQRAAPSRLPVEGTHGRINIHQNERDLKTMKNSLKELIWLLVSTNAFAFRKFFSKNVRMRTKHIGKPRVDVWEQSIFPDEPSRSWWACDTRALTRAGSDRQCKRHRQGAAPGRLPVEVWSNLGMGDLSGSFSRKMCEAERVFDVQRVVAEEEKVELAYISMDGSDGYWINVWKEKSKNRSWDSLKEALVIRFRTVVERLATSKWKGTVDDSVQDLKILAGHLGNEREERLPSYPRTSTVDQTDRSMRTPRFNGRGLTKPNVTGRTKPNVLSLQERMMNFLKRCTSEQKGLANRDAPADERELFETLKDIKYHFFRDYNSRKEVTRMLQANKIQEEWKSLEEELPPPKPPDLNWREVARGFSRYDKTTSQCNELKFHCSNLEDKVVLQRCVMIGYKIGMKEPNRVITVEKAGKGPRNVLNLVRGFRLSLDGGRLCSQILIVPNPGTYQIGPTCRLAVEGERSRTCHLQKLSDYQETVRSTGALLSILRRRNLSFREATGIKYLRNCRFRNWDKLSTKSKMGRSTERRLEALKVTMEEMKAESTVVRRELHQLMRMVGAQTNNHDISSDGSQNSVNNNPRKKSERRTSGYIKELEEEGDITNVRRRVVAEEEKVELAYISMKGSAGYWIKVWKEKAKNRSWDGLKEALVIRFGTIVKRLAASKWKGTVGDSVQDLKILAGHCIEDESKVKNFRPDRSVGIGEDSWTQRERTEEAEHDRTNEIERATTTSCRPKRTDGSKWERIAYSKREIEGTKRSYIYSQRKNQCRERRMDFLKRWTGEQKGLAVREAPADGRELFETLKDIKDHFFRDYNSGKEEELPPPKPPNMNWRVVARGFSRYDKTTSQCNGLKFHCSNLEDKVVLQRCLMIGYKIGMKEPNRGIVEKAGNGPINVNFWLYCEGSNTLVVIVVAMLWWFLEEKGVVASSRIFDKCHSLKCGFEIRHLSTEFQSSVV</sequence>
<evidence type="ECO:0000313" key="3">
    <source>
        <dbReference type="EMBL" id="WVZ13244.1"/>
    </source>
</evidence>
<feature type="region of interest" description="Disordered" evidence="2">
    <location>
        <begin position="760"/>
        <end position="787"/>
    </location>
</feature>
<dbReference type="Proteomes" id="UP001374535">
    <property type="component" value="Chromosome 5"/>
</dbReference>
<reference evidence="3 4" key="1">
    <citation type="journal article" date="2023" name="Life. Sci Alliance">
        <title>Evolutionary insights into 3D genome organization and epigenetic landscape of Vigna mungo.</title>
        <authorList>
            <person name="Junaid A."/>
            <person name="Singh B."/>
            <person name="Bhatia S."/>
        </authorList>
    </citation>
    <scope>NUCLEOTIDE SEQUENCE [LARGE SCALE GENOMIC DNA]</scope>
    <source>
        <strain evidence="3">Urdbean</strain>
    </source>
</reference>
<evidence type="ECO:0000256" key="1">
    <source>
        <dbReference type="SAM" id="Coils"/>
    </source>
</evidence>
<feature type="region of interest" description="Disordered" evidence="2">
    <location>
        <begin position="899"/>
        <end position="918"/>
    </location>
</feature>
<feature type="region of interest" description="Disordered" evidence="2">
    <location>
        <begin position="428"/>
        <end position="466"/>
    </location>
</feature>
<gene>
    <name evidence="3" type="ORF">V8G54_017774</name>
</gene>
<feature type="compositionally biased region" description="Polar residues" evidence="2">
    <location>
        <begin position="760"/>
        <end position="777"/>
    </location>
</feature>
<accession>A0AAQ3NMT8</accession>
<protein>
    <submittedName>
        <fullName evidence="3">Uncharacterized protein</fullName>
    </submittedName>
</protein>
<evidence type="ECO:0000313" key="4">
    <source>
        <dbReference type="Proteomes" id="UP001374535"/>
    </source>
</evidence>
<feature type="coiled-coil region" evidence="1">
    <location>
        <begin position="721"/>
        <end position="748"/>
    </location>
</feature>
<proteinExistence type="predicted"/>
<dbReference type="AlphaFoldDB" id="A0AAQ3NMT8"/>